<comment type="caution">
    <text evidence="1">The sequence shown here is derived from an EMBL/GenBank/DDBJ whole genome shotgun (WGS) entry which is preliminary data.</text>
</comment>
<dbReference type="Proteomes" id="UP001211907">
    <property type="component" value="Unassembled WGS sequence"/>
</dbReference>
<sequence>MSQREKTQPSKTFLGAGGKILSGIVKAITNGPAVKSSIYNEAATLSNGSAVTAKPSMLDSISQAIVQTTRETMWNSAENGITSKPKSNITVGAATGKSELKVSSLDAKLAGKPWVSHVYDSKDSFDGSVNPVDAAVDDVLAEGISKLKAKL</sequence>
<keyword evidence="2" id="KW-1185">Reference proteome</keyword>
<evidence type="ECO:0000313" key="2">
    <source>
        <dbReference type="Proteomes" id="UP001211907"/>
    </source>
</evidence>
<organism evidence="1 2">
    <name type="scientific">Physocladia obscura</name>
    <dbReference type="NCBI Taxonomy" id="109957"/>
    <lineage>
        <taxon>Eukaryota</taxon>
        <taxon>Fungi</taxon>
        <taxon>Fungi incertae sedis</taxon>
        <taxon>Chytridiomycota</taxon>
        <taxon>Chytridiomycota incertae sedis</taxon>
        <taxon>Chytridiomycetes</taxon>
        <taxon>Chytridiales</taxon>
        <taxon>Chytriomycetaceae</taxon>
        <taxon>Physocladia</taxon>
    </lineage>
</organism>
<name>A0AAD5T5L7_9FUNG</name>
<proteinExistence type="predicted"/>
<protein>
    <submittedName>
        <fullName evidence="1">Uncharacterized protein</fullName>
    </submittedName>
</protein>
<gene>
    <name evidence="1" type="ORF">HK100_006905</name>
</gene>
<accession>A0AAD5T5L7</accession>
<evidence type="ECO:0000313" key="1">
    <source>
        <dbReference type="EMBL" id="KAJ3131054.1"/>
    </source>
</evidence>
<dbReference type="EMBL" id="JADGJH010000322">
    <property type="protein sequence ID" value="KAJ3131054.1"/>
    <property type="molecule type" value="Genomic_DNA"/>
</dbReference>
<dbReference type="AlphaFoldDB" id="A0AAD5T5L7"/>
<reference evidence="1" key="1">
    <citation type="submission" date="2020-05" db="EMBL/GenBank/DDBJ databases">
        <title>Phylogenomic resolution of chytrid fungi.</title>
        <authorList>
            <person name="Stajich J.E."/>
            <person name="Amses K."/>
            <person name="Simmons R."/>
            <person name="Seto K."/>
            <person name="Myers J."/>
            <person name="Bonds A."/>
            <person name="Quandt C.A."/>
            <person name="Barry K."/>
            <person name="Liu P."/>
            <person name="Grigoriev I."/>
            <person name="Longcore J.E."/>
            <person name="James T.Y."/>
        </authorList>
    </citation>
    <scope>NUCLEOTIDE SEQUENCE</scope>
    <source>
        <strain evidence="1">JEL0513</strain>
    </source>
</reference>